<evidence type="ECO:0000259" key="6">
    <source>
        <dbReference type="Pfam" id="PF16901"/>
    </source>
</evidence>
<dbReference type="GO" id="GO:0046168">
    <property type="term" value="P:glycerol-3-phosphate catabolic process"/>
    <property type="evidence" value="ECO:0007669"/>
    <property type="project" value="TreeGrafter"/>
</dbReference>
<name>A0A975YLA7_9PROT</name>
<evidence type="ECO:0000313" key="8">
    <source>
        <dbReference type="Proteomes" id="UP000694001"/>
    </source>
</evidence>
<evidence type="ECO:0000313" key="7">
    <source>
        <dbReference type="EMBL" id="QXM26378.1"/>
    </source>
</evidence>
<dbReference type="PROSITE" id="PS00978">
    <property type="entry name" value="FAD_G3PDH_2"/>
    <property type="match status" value="1"/>
</dbReference>
<dbReference type="Proteomes" id="UP000694001">
    <property type="component" value="Chromosome"/>
</dbReference>
<accession>A0A975YLA7</accession>
<dbReference type="PANTHER" id="PTHR11985">
    <property type="entry name" value="GLYCEROL-3-PHOSPHATE DEHYDROGENASE"/>
    <property type="match status" value="1"/>
</dbReference>
<evidence type="ECO:0000256" key="1">
    <source>
        <dbReference type="ARBA" id="ARBA00001974"/>
    </source>
</evidence>
<feature type="domain" description="Alpha-glycerophosphate oxidase C-terminal" evidence="6">
    <location>
        <begin position="385"/>
        <end position="495"/>
    </location>
</feature>
<dbReference type="NCBIfam" id="NF009906">
    <property type="entry name" value="PRK13369.1"/>
    <property type="match status" value="1"/>
</dbReference>
<keyword evidence="4 7" id="KW-0560">Oxidoreductase</keyword>
<keyword evidence="2" id="KW-0285">Flavoprotein</keyword>
<dbReference type="PANTHER" id="PTHR11985:SF15">
    <property type="entry name" value="GLYCEROL-3-PHOSPHATE DEHYDROGENASE, MITOCHONDRIAL"/>
    <property type="match status" value="1"/>
</dbReference>
<dbReference type="Pfam" id="PF16901">
    <property type="entry name" value="DAO_C"/>
    <property type="match status" value="1"/>
</dbReference>
<gene>
    <name evidence="7" type="primary">glpD</name>
    <name evidence="7" type="ORF">KO353_15400</name>
</gene>
<dbReference type="AlphaFoldDB" id="A0A975YLA7"/>
<keyword evidence="8" id="KW-1185">Reference proteome</keyword>
<sequence length="500" mass="54857">MVDLAIIGGGINGAGIARDAAGRGLSVHLVEQGDLGGATSSASTKLIHGGLRYLEHWAFRLVREALAEREVLWRIAPHIIWPLRFVLPHRPGLRPAWLLRLGLFLYDHLGGRTLLPGTVTLDLRSDPAGAPLTPGLRRGFAYSDCWVEDNRLVVLNARDAAAHGAVIETRTRCLDARREKGAWTLSLADADGRRRRRIRARVLVNAAGPWVADVLAGVVHAHAPARVRLVQGSHIVVPRLYDHDCCYILQNTDRRIVFAIPYEEDFTLIGTTDRDWHGDPATVRATDEEIAYLCAAVSAWFRRPITPDDVVWSYSGVRPLYDDGASAAQEATRDYVLVRDAPEGQPALLSIFGGKITTYRRLADAALEALAADLPARRGKPRGWTGREPLPGGDFPVTGFEALVAEVSVRHPWMPHSLARRLVRAYGTEAERLLDGAGALADLGRSFGAGLTEAELRFLSRNEWARTGEDVLWRRTKLGLRLSAAERDAVDRAMAEAVAA</sequence>
<dbReference type="KEGG" id="elio:KO353_15400"/>
<comment type="cofactor">
    <cofactor evidence="1">
        <name>FAD</name>
        <dbReference type="ChEBI" id="CHEBI:57692"/>
    </cofactor>
</comment>
<protein>
    <submittedName>
        <fullName evidence="7">Glycerol-3-phosphate dehydrogenase</fullName>
        <ecNumber evidence="7">1.1.5.3</ecNumber>
    </submittedName>
</protein>
<dbReference type="NCBIfam" id="NF008899">
    <property type="entry name" value="PRK12266.1"/>
    <property type="match status" value="1"/>
</dbReference>
<dbReference type="Pfam" id="PF01266">
    <property type="entry name" value="DAO"/>
    <property type="match status" value="1"/>
</dbReference>
<organism evidence="7 8">
    <name type="scientific">Elioraea tepida</name>
    <dbReference type="NCBI Taxonomy" id="2843330"/>
    <lineage>
        <taxon>Bacteria</taxon>
        <taxon>Pseudomonadati</taxon>
        <taxon>Pseudomonadota</taxon>
        <taxon>Alphaproteobacteria</taxon>
        <taxon>Acetobacterales</taxon>
        <taxon>Elioraeaceae</taxon>
        <taxon>Elioraea</taxon>
    </lineage>
</organism>
<evidence type="ECO:0000256" key="4">
    <source>
        <dbReference type="ARBA" id="ARBA00023002"/>
    </source>
</evidence>
<reference evidence="7" key="1">
    <citation type="submission" date="2021-06" db="EMBL/GenBank/DDBJ databases">
        <title>Elioraea tepida, sp. nov., a moderately thermophilic aerobic anoxygenic phototrophic bacterium isolated from an alkaline siliceous hot spring mat community in Yellowstone National Park, WY, USA.</title>
        <authorList>
            <person name="Saini M.K."/>
            <person name="Yoshida S."/>
            <person name="Sebastian A."/>
            <person name="Hirose S."/>
            <person name="Hara E."/>
            <person name="Tamaki H."/>
            <person name="Soulier N.T."/>
            <person name="Albert I."/>
            <person name="Hanada S."/>
            <person name="Bryant D.A."/>
            <person name="Tank M."/>
        </authorList>
    </citation>
    <scope>NUCLEOTIDE SEQUENCE</scope>
    <source>
        <strain evidence="7">MS-P2</strain>
    </source>
</reference>
<dbReference type="PROSITE" id="PS00977">
    <property type="entry name" value="FAD_G3PDH_1"/>
    <property type="match status" value="1"/>
</dbReference>
<evidence type="ECO:0000256" key="3">
    <source>
        <dbReference type="ARBA" id="ARBA00022827"/>
    </source>
</evidence>
<evidence type="ECO:0000256" key="2">
    <source>
        <dbReference type="ARBA" id="ARBA00022630"/>
    </source>
</evidence>
<dbReference type="GO" id="GO:0004368">
    <property type="term" value="F:glycerol-3-phosphate dehydrogenase (quinone) activity"/>
    <property type="evidence" value="ECO:0007669"/>
    <property type="project" value="UniProtKB-EC"/>
</dbReference>
<dbReference type="InterPro" id="IPR031656">
    <property type="entry name" value="DAO_C"/>
</dbReference>
<dbReference type="InterPro" id="IPR006076">
    <property type="entry name" value="FAD-dep_OxRdtase"/>
</dbReference>
<dbReference type="EMBL" id="CP076448">
    <property type="protein sequence ID" value="QXM26378.1"/>
    <property type="molecule type" value="Genomic_DNA"/>
</dbReference>
<feature type="domain" description="FAD dependent oxidoreductase" evidence="5">
    <location>
        <begin position="3"/>
        <end position="360"/>
    </location>
</feature>
<proteinExistence type="predicted"/>
<keyword evidence="3" id="KW-0274">FAD</keyword>
<dbReference type="EC" id="1.1.5.3" evidence="7"/>
<dbReference type="InterPro" id="IPR000447">
    <property type="entry name" value="G3P_DH_FAD-dep"/>
</dbReference>
<evidence type="ECO:0000259" key="5">
    <source>
        <dbReference type="Pfam" id="PF01266"/>
    </source>
</evidence>